<accession>A0A841E4P8</accession>
<reference evidence="3 4" key="1">
    <citation type="submission" date="2020-08" db="EMBL/GenBank/DDBJ databases">
        <title>Sequencing the genomes of 1000 actinobacteria strains.</title>
        <authorList>
            <person name="Klenk H.-P."/>
        </authorList>
    </citation>
    <scope>NUCLEOTIDE SEQUENCE [LARGE SCALE GENOMIC DNA]</scope>
    <source>
        <strain evidence="3 4">DSM 44593</strain>
    </source>
</reference>
<evidence type="ECO:0000256" key="2">
    <source>
        <dbReference type="SAM" id="SignalP"/>
    </source>
</evidence>
<comment type="caution">
    <text evidence="3">The sequence shown here is derived from an EMBL/GenBank/DDBJ whole genome shotgun (WGS) entry which is preliminary data.</text>
</comment>
<dbReference type="RefSeq" id="WP_184633955.1">
    <property type="nucleotide sequence ID" value="NZ_BAABKT010000005.1"/>
</dbReference>
<keyword evidence="4" id="KW-1185">Reference proteome</keyword>
<dbReference type="Proteomes" id="UP000578077">
    <property type="component" value="Unassembled WGS sequence"/>
</dbReference>
<evidence type="ECO:0000256" key="1">
    <source>
        <dbReference type="SAM" id="MobiDB-lite"/>
    </source>
</evidence>
<gene>
    <name evidence="3" type="ORF">HNR25_001493</name>
</gene>
<evidence type="ECO:0000313" key="4">
    <source>
        <dbReference type="Proteomes" id="UP000578077"/>
    </source>
</evidence>
<evidence type="ECO:0008006" key="5">
    <source>
        <dbReference type="Google" id="ProtNLM"/>
    </source>
</evidence>
<protein>
    <recommendedName>
        <fullName evidence="5">Lipoprotein</fullName>
    </recommendedName>
</protein>
<dbReference type="EMBL" id="JACHLY010000001">
    <property type="protein sequence ID" value="MBB5997742.1"/>
    <property type="molecule type" value="Genomic_DNA"/>
</dbReference>
<keyword evidence="2" id="KW-0732">Signal</keyword>
<proteinExistence type="predicted"/>
<feature type="signal peptide" evidence="2">
    <location>
        <begin position="1"/>
        <end position="28"/>
    </location>
</feature>
<feature type="chain" id="PRO_5032371613" description="Lipoprotein" evidence="2">
    <location>
        <begin position="29"/>
        <end position="172"/>
    </location>
</feature>
<evidence type="ECO:0000313" key="3">
    <source>
        <dbReference type="EMBL" id="MBB5997742.1"/>
    </source>
</evidence>
<name>A0A841E4P8_9ACTN</name>
<organism evidence="3 4">
    <name type="scientific">Streptomonospora salina</name>
    <dbReference type="NCBI Taxonomy" id="104205"/>
    <lineage>
        <taxon>Bacteria</taxon>
        <taxon>Bacillati</taxon>
        <taxon>Actinomycetota</taxon>
        <taxon>Actinomycetes</taxon>
        <taxon>Streptosporangiales</taxon>
        <taxon>Nocardiopsidaceae</taxon>
        <taxon>Streptomonospora</taxon>
    </lineage>
</organism>
<feature type="region of interest" description="Disordered" evidence="1">
    <location>
        <begin position="79"/>
        <end position="104"/>
    </location>
</feature>
<sequence>MSPQLPSTPLRLLLPAAAAACLTLTACGSGSGPSVDELEESIAPSTDAAAPETDPSALAELRFDPDALACDPRITAAEPGAWETAAPRNGVSESAPLKLRDTEGSADVSVTATVTAPDDSTVRTQATVTGGDWAEVEFPGDFPDASLSSGAYTVVWTTGEGVYIACDGFVGD</sequence>
<dbReference type="AlphaFoldDB" id="A0A841E4P8"/>